<protein>
    <submittedName>
        <fullName evidence="1">DUF3244 domain-containing protein</fullName>
    </submittedName>
</protein>
<name>A0A4S2AZ32_9BACE</name>
<sequence length="119" mass="13647">MKHLSLVILYLLFFHVNGWADNVPINLCKQINGGINDRSMSIELTASHDNNNIYFYSDIPLSSLQIIVKNENEEILLSEIITIFPELQTPIFIGNLESGTYILELNDGKHKYQGYFEVK</sequence>
<gene>
    <name evidence="1" type="ORF">E5355_08770</name>
</gene>
<organism evidence="1 2">
    <name type="scientific">Bacteroides muris</name>
    <name type="common">ex Afrizal et al. 2022</name>
    <dbReference type="NCBI Taxonomy" id="2516960"/>
    <lineage>
        <taxon>Bacteria</taxon>
        <taxon>Pseudomonadati</taxon>
        <taxon>Bacteroidota</taxon>
        <taxon>Bacteroidia</taxon>
        <taxon>Bacteroidales</taxon>
        <taxon>Bacteroidaceae</taxon>
        <taxon>Bacteroides</taxon>
    </lineage>
</organism>
<evidence type="ECO:0000313" key="2">
    <source>
        <dbReference type="Proteomes" id="UP000310532"/>
    </source>
</evidence>
<proteinExistence type="predicted"/>
<dbReference type="EMBL" id="SRYZ01000015">
    <property type="protein sequence ID" value="TGY06623.1"/>
    <property type="molecule type" value="Genomic_DNA"/>
</dbReference>
<dbReference type="Pfam" id="PF11589">
    <property type="entry name" value="DUF3244"/>
    <property type="match status" value="1"/>
</dbReference>
<dbReference type="InterPro" id="IPR021638">
    <property type="entry name" value="DUF3244"/>
</dbReference>
<reference evidence="1 2" key="1">
    <citation type="submission" date="2019-04" db="EMBL/GenBank/DDBJ databases">
        <title>Microbes associate with the intestines of laboratory mice.</title>
        <authorList>
            <person name="Navarre W."/>
            <person name="Wong E."/>
            <person name="Huang K."/>
            <person name="Tropini C."/>
            <person name="Ng K."/>
            <person name="Yu B."/>
        </authorList>
    </citation>
    <scope>NUCLEOTIDE SEQUENCE [LARGE SCALE GENOMIC DNA]</scope>
    <source>
        <strain evidence="1 2">NM69_E16B</strain>
    </source>
</reference>
<comment type="caution">
    <text evidence="1">The sequence shown here is derived from an EMBL/GenBank/DDBJ whole genome shotgun (WGS) entry which is preliminary data.</text>
</comment>
<dbReference type="RefSeq" id="WP_136010050.1">
    <property type="nucleotide sequence ID" value="NZ_SRYZ01000015.1"/>
</dbReference>
<keyword evidence="2" id="KW-1185">Reference proteome</keyword>
<evidence type="ECO:0000313" key="1">
    <source>
        <dbReference type="EMBL" id="TGY06623.1"/>
    </source>
</evidence>
<accession>A0A4S2AZ32</accession>
<dbReference type="Gene3D" id="2.60.40.3080">
    <property type="match status" value="1"/>
</dbReference>
<dbReference type="AlphaFoldDB" id="A0A4S2AZ32"/>
<dbReference type="Proteomes" id="UP000310532">
    <property type="component" value="Unassembled WGS sequence"/>
</dbReference>